<dbReference type="OrthoDB" id="8116893at2"/>
<dbReference type="EMBL" id="MZMT01000026">
    <property type="protein sequence ID" value="PIO44923.1"/>
    <property type="molecule type" value="Genomic_DNA"/>
</dbReference>
<dbReference type="RefSeq" id="WP_099998133.1">
    <property type="nucleotide sequence ID" value="NZ_CP017940.1"/>
</dbReference>
<evidence type="ECO:0000313" key="2">
    <source>
        <dbReference type="Proteomes" id="UP000232163"/>
    </source>
</evidence>
<protein>
    <submittedName>
        <fullName evidence="1">Uncharacterized protein</fullName>
    </submittedName>
</protein>
<organism evidence="1 2">
    <name type="scientific">Phyllobacterium zundukense</name>
    <dbReference type="NCBI Taxonomy" id="1867719"/>
    <lineage>
        <taxon>Bacteria</taxon>
        <taxon>Pseudomonadati</taxon>
        <taxon>Pseudomonadota</taxon>
        <taxon>Alphaproteobacteria</taxon>
        <taxon>Hyphomicrobiales</taxon>
        <taxon>Phyllobacteriaceae</taxon>
        <taxon>Phyllobacterium</taxon>
    </lineage>
</organism>
<evidence type="ECO:0000313" key="1">
    <source>
        <dbReference type="EMBL" id="PIO44923.1"/>
    </source>
</evidence>
<name>A0A2N9VZK5_9HYPH</name>
<gene>
    <name evidence="1" type="ORF">B5P45_11215</name>
</gene>
<accession>A0A2N9VZK5</accession>
<dbReference type="AlphaFoldDB" id="A0A2N9VZK5"/>
<proteinExistence type="predicted"/>
<comment type="caution">
    <text evidence="1">The sequence shown here is derived from an EMBL/GenBank/DDBJ whole genome shotgun (WGS) entry which is preliminary data.</text>
</comment>
<keyword evidence="2" id="KW-1185">Reference proteome</keyword>
<reference evidence="1 2" key="1">
    <citation type="journal article" date="2017" name="Int J Environ Stud">
        <title>Does the Miocene-Pliocene relict legume Oxytropis triphylla form nitrogen-fixing nodules with a combination of bacterial strains?</title>
        <authorList>
            <person name="Safronova V."/>
            <person name="Belimov A."/>
            <person name="Sazanova A."/>
            <person name="Kuznetsova I."/>
            <person name="Popova J."/>
            <person name="Andronov E."/>
            <person name="Verkhozina A."/>
            <person name="Tikhonovich I."/>
        </authorList>
    </citation>
    <scope>NUCLEOTIDE SEQUENCE [LARGE SCALE GENOMIC DNA]</scope>
    <source>
        <strain evidence="1 2">Tri-38</strain>
    </source>
</reference>
<dbReference type="Proteomes" id="UP000232163">
    <property type="component" value="Unassembled WGS sequence"/>
</dbReference>
<dbReference type="KEGG" id="pht:BLM14_03605"/>
<sequence>MRFYIATMIATGSLIGTAQADQNLDKYRKCWAEASSTVIHANGVSGRTLSYAAFIADSQCRPEKAQAMATNSLPDVNWVTEQLVVKLHNANQAEETAVQDIAATEPEQN</sequence>